<evidence type="ECO:0000313" key="2">
    <source>
        <dbReference type="EMBL" id="RDL32601.1"/>
    </source>
</evidence>
<keyword evidence="3" id="KW-1185">Reference proteome</keyword>
<evidence type="ECO:0000256" key="1">
    <source>
        <dbReference type="SAM" id="MobiDB-lite"/>
    </source>
</evidence>
<organism evidence="2 3">
    <name type="scientific">Venustampulla echinocandica</name>
    <dbReference type="NCBI Taxonomy" id="2656787"/>
    <lineage>
        <taxon>Eukaryota</taxon>
        <taxon>Fungi</taxon>
        <taxon>Dikarya</taxon>
        <taxon>Ascomycota</taxon>
        <taxon>Pezizomycotina</taxon>
        <taxon>Leotiomycetes</taxon>
        <taxon>Helotiales</taxon>
        <taxon>Pleuroascaceae</taxon>
        <taxon>Venustampulla</taxon>
    </lineage>
</organism>
<sequence>MATKVTPSIAVPTIIRHATNIESTDSTTAPSKRRDVRPFWRVSPPSKEVDLLNGTLPFGPPVYSPTTSADRNKIQTDEPHTLGGLLPPKHRKTRSALPVEALLPPIGNPPFHPPNNNLDLGPGDDAVNGLREKKVEEEAIEAV</sequence>
<protein>
    <submittedName>
        <fullName evidence="2">Uncharacterized protein</fullName>
    </submittedName>
</protein>
<comment type="caution">
    <text evidence="2">The sequence shown here is derived from an EMBL/GenBank/DDBJ whole genome shotgun (WGS) entry which is preliminary data.</text>
</comment>
<name>A0A370TDV2_9HELO</name>
<accession>A0A370TDV2</accession>
<gene>
    <name evidence="2" type="ORF">BP5553_09057</name>
</gene>
<feature type="region of interest" description="Disordered" evidence="1">
    <location>
        <begin position="61"/>
        <end position="129"/>
    </location>
</feature>
<feature type="compositionally biased region" description="Basic and acidic residues" evidence="1">
    <location>
        <begin position="70"/>
        <end position="80"/>
    </location>
</feature>
<reference evidence="2 3" key="1">
    <citation type="journal article" date="2018" name="IMA Fungus">
        <title>IMA Genome-F 9: Draft genome sequence of Annulohypoxylon stygium, Aspergillus mulundensis, Berkeleyomyces basicola (syn. Thielaviopsis basicola), Ceratocystis smalleyi, two Cercospora beticola strains, Coleophoma cylindrospora, Fusarium fracticaudum, Phialophora cf. hyalina, and Morchella septimelata.</title>
        <authorList>
            <person name="Wingfield B.D."/>
            <person name="Bills G.F."/>
            <person name="Dong Y."/>
            <person name="Huang W."/>
            <person name="Nel W.J."/>
            <person name="Swalarsk-Parry B.S."/>
            <person name="Vaghefi N."/>
            <person name="Wilken P.M."/>
            <person name="An Z."/>
            <person name="de Beer Z.W."/>
            <person name="De Vos L."/>
            <person name="Chen L."/>
            <person name="Duong T.A."/>
            <person name="Gao Y."/>
            <person name="Hammerbacher A."/>
            <person name="Kikkert J.R."/>
            <person name="Li Y."/>
            <person name="Li H."/>
            <person name="Li K."/>
            <person name="Li Q."/>
            <person name="Liu X."/>
            <person name="Ma X."/>
            <person name="Naidoo K."/>
            <person name="Pethybridge S.J."/>
            <person name="Sun J."/>
            <person name="Steenkamp E.T."/>
            <person name="van der Nest M.A."/>
            <person name="van Wyk S."/>
            <person name="Wingfield M.J."/>
            <person name="Xiong C."/>
            <person name="Yue Q."/>
            <person name="Zhang X."/>
        </authorList>
    </citation>
    <scope>NUCLEOTIDE SEQUENCE [LARGE SCALE GENOMIC DNA]</scope>
    <source>
        <strain evidence="2 3">BP 5553</strain>
    </source>
</reference>
<dbReference type="AlphaFoldDB" id="A0A370TDV2"/>
<dbReference type="Proteomes" id="UP000254866">
    <property type="component" value="Unassembled WGS sequence"/>
</dbReference>
<dbReference type="RefSeq" id="XP_031866323.1">
    <property type="nucleotide sequence ID" value="XM_032017680.1"/>
</dbReference>
<proteinExistence type="predicted"/>
<dbReference type="EMBL" id="NPIC01000010">
    <property type="protein sequence ID" value="RDL32601.1"/>
    <property type="molecule type" value="Genomic_DNA"/>
</dbReference>
<dbReference type="GeneID" id="43601906"/>
<evidence type="ECO:0000313" key="3">
    <source>
        <dbReference type="Proteomes" id="UP000254866"/>
    </source>
</evidence>